<dbReference type="Pfam" id="PF13520">
    <property type="entry name" value="AA_permease_2"/>
    <property type="match status" value="1"/>
</dbReference>
<feature type="transmembrane region" description="Helical" evidence="6">
    <location>
        <begin position="210"/>
        <end position="228"/>
    </location>
</feature>
<feature type="transmembrane region" description="Helical" evidence="6">
    <location>
        <begin position="248"/>
        <end position="273"/>
    </location>
</feature>
<keyword evidence="5 6" id="KW-0472">Membrane</keyword>
<evidence type="ECO:0000256" key="2">
    <source>
        <dbReference type="ARBA" id="ARBA00022448"/>
    </source>
</evidence>
<dbReference type="EMBL" id="WJND01000006">
    <property type="protein sequence ID" value="MRG89422.1"/>
    <property type="molecule type" value="Genomic_DNA"/>
</dbReference>
<feature type="transmembrane region" description="Helical" evidence="6">
    <location>
        <begin position="54"/>
        <end position="74"/>
    </location>
</feature>
<dbReference type="EMBL" id="JOSX01000019">
    <property type="protein sequence ID" value="KEK14996.1"/>
    <property type="molecule type" value="Genomic_DNA"/>
</dbReference>
<dbReference type="GO" id="GO:0015171">
    <property type="term" value="F:amino acid transmembrane transporter activity"/>
    <property type="evidence" value="ECO:0007669"/>
    <property type="project" value="TreeGrafter"/>
</dbReference>
<evidence type="ECO:0000256" key="5">
    <source>
        <dbReference type="ARBA" id="ARBA00023136"/>
    </source>
</evidence>
<accession>A0A073K182</accession>
<feature type="transmembrane region" description="Helical" evidence="6">
    <location>
        <begin position="347"/>
        <end position="367"/>
    </location>
</feature>
<dbReference type="Proteomes" id="UP000027731">
    <property type="component" value="Unassembled WGS sequence"/>
</dbReference>
<comment type="subcellular location">
    <subcellularLocation>
        <location evidence="1">Membrane</location>
        <topology evidence="1">Multi-pass membrane protein</topology>
    </subcellularLocation>
</comment>
<sequence length="464" mass="50116">MKGIIIMQNQLPKGKEHEKTLGLFDLSILGIGAIIGTGILVLTGIVAAEDSGPAIVFSFLIAALASGLIGLCYSELTTSLPNSGSAFYYAWVSIGKFMAFLAGWTLIGVYVTTTATVANGWTGYVQSFLEVLGVNLPHKLLVTPAAGGYVNLPAVLMILFMTIILTRGTSESKLVNNFLVGVKIFIIVLFIVVSAQHINPANWRPFLPYGYKGIFTGASAVFFSFLGFDALATSAEDAKDVDKNIPRAIILCLVISTALYILVSLVMTGVLSYKDLNVSEAMSYVLLAKGHKYVAEIVSLGAVLGIMAVVFAFIYAGSNIMKSMSRSAFLPQGLAKVNDKTQSPNRAIWLVGLLAAVLAGEFDLHYLALIANIGSLVVFALISLIVIILRYRYPELKRPFKVPFGNVIPVLSVLICIVLLVSISLNAWLTYLLWLLVGLGVYFCYSLRHANEFNFQDESDIPGN</sequence>
<reference evidence="7 9" key="1">
    <citation type="submission" date="2014-06" db="EMBL/GenBank/DDBJ databases">
        <title>Genetic determinant of reutericyclin biosynthesis of Lactobacillus reuteri.</title>
        <authorList>
            <person name="Lin X."/>
            <person name="Duar R."/>
            <person name="Walter J."/>
            <person name="Gaenzle M."/>
        </authorList>
    </citation>
    <scope>NUCLEOTIDE SEQUENCE [LARGE SCALE GENOMIC DNA]</scope>
    <source>
        <strain evidence="7 9">LTH2584</strain>
    </source>
</reference>
<dbReference type="RefSeq" id="WP_080707462.1">
    <property type="nucleotide sequence ID" value="NZ_WJND01000006.1"/>
</dbReference>
<feature type="transmembrane region" description="Helical" evidence="6">
    <location>
        <begin position="428"/>
        <end position="445"/>
    </location>
</feature>
<feature type="transmembrane region" description="Helical" evidence="6">
    <location>
        <begin position="178"/>
        <end position="198"/>
    </location>
</feature>
<reference evidence="8 10" key="2">
    <citation type="submission" date="2019-11" db="EMBL/GenBank/DDBJ databases">
        <title>Draft genome sequence of 12 host-associated Lactobacillus reuteri rodent strains.</title>
        <authorList>
            <person name="Zhang S."/>
            <person name="Ozcam M."/>
            <person name="Van Pijkeren J.P."/>
        </authorList>
    </citation>
    <scope>NUCLEOTIDE SEQUENCE [LARGE SCALE GENOMIC DNA]</scope>
    <source>
        <strain evidence="8 10">N4I</strain>
    </source>
</reference>
<keyword evidence="2" id="KW-0813">Transport</keyword>
<feature type="transmembrane region" description="Helical" evidence="6">
    <location>
        <begin position="21"/>
        <end position="48"/>
    </location>
</feature>
<evidence type="ECO:0000313" key="8">
    <source>
        <dbReference type="EMBL" id="MRG89422.1"/>
    </source>
</evidence>
<keyword evidence="3 6" id="KW-0812">Transmembrane</keyword>
<proteinExistence type="predicted"/>
<dbReference type="Gene3D" id="1.20.1740.10">
    <property type="entry name" value="Amino acid/polyamine transporter I"/>
    <property type="match status" value="1"/>
</dbReference>
<evidence type="ECO:0000256" key="6">
    <source>
        <dbReference type="SAM" id="Phobius"/>
    </source>
</evidence>
<protein>
    <submittedName>
        <fullName evidence="7">Amino acid permease</fullName>
    </submittedName>
</protein>
<dbReference type="InterPro" id="IPR002293">
    <property type="entry name" value="AA/rel_permease1"/>
</dbReference>
<feature type="transmembrane region" description="Helical" evidence="6">
    <location>
        <begin position="146"/>
        <end position="166"/>
    </location>
</feature>
<gene>
    <name evidence="8" type="ORF">GIX76_05420</name>
    <name evidence="7" type="ORF">LR3_05010</name>
</gene>
<feature type="transmembrane region" description="Helical" evidence="6">
    <location>
        <begin position="86"/>
        <end position="111"/>
    </location>
</feature>
<keyword evidence="4 6" id="KW-1133">Transmembrane helix</keyword>
<dbReference type="PIRSF" id="PIRSF006060">
    <property type="entry name" value="AA_transporter"/>
    <property type="match status" value="1"/>
</dbReference>
<dbReference type="PANTHER" id="PTHR43243:SF4">
    <property type="entry name" value="CATIONIC AMINO ACID TRANSPORTER 4"/>
    <property type="match status" value="1"/>
</dbReference>
<dbReference type="Proteomes" id="UP000460207">
    <property type="component" value="Unassembled WGS sequence"/>
</dbReference>
<feature type="transmembrane region" description="Helical" evidence="6">
    <location>
        <begin position="403"/>
        <end position="422"/>
    </location>
</feature>
<dbReference type="PANTHER" id="PTHR43243">
    <property type="entry name" value="INNER MEMBRANE TRANSPORTER YGJI-RELATED"/>
    <property type="match status" value="1"/>
</dbReference>
<dbReference type="AlphaFoldDB" id="A0A073K182"/>
<feature type="transmembrane region" description="Helical" evidence="6">
    <location>
        <begin position="373"/>
        <end position="391"/>
    </location>
</feature>
<feature type="transmembrane region" description="Helical" evidence="6">
    <location>
        <begin position="293"/>
        <end position="316"/>
    </location>
</feature>
<dbReference type="GO" id="GO:0016020">
    <property type="term" value="C:membrane"/>
    <property type="evidence" value="ECO:0007669"/>
    <property type="project" value="UniProtKB-SubCell"/>
</dbReference>
<evidence type="ECO:0000313" key="9">
    <source>
        <dbReference type="Proteomes" id="UP000027731"/>
    </source>
</evidence>
<organism evidence="7 9">
    <name type="scientific">Limosilactobacillus reuteri</name>
    <name type="common">Lactobacillus reuteri</name>
    <dbReference type="NCBI Taxonomy" id="1598"/>
    <lineage>
        <taxon>Bacteria</taxon>
        <taxon>Bacillati</taxon>
        <taxon>Bacillota</taxon>
        <taxon>Bacilli</taxon>
        <taxon>Lactobacillales</taxon>
        <taxon>Lactobacillaceae</taxon>
        <taxon>Limosilactobacillus</taxon>
    </lineage>
</organism>
<comment type="caution">
    <text evidence="7">The sequence shown here is derived from an EMBL/GenBank/DDBJ whole genome shotgun (WGS) entry which is preliminary data.</text>
</comment>
<evidence type="ECO:0000313" key="10">
    <source>
        <dbReference type="Proteomes" id="UP000460207"/>
    </source>
</evidence>
<name>A0A073K182_LIMRT</name>
<evidence type="ECO:0000313" key="7">
    <source>
        <dbReference type="EMBL" id="KEK14996.1"/>
    </source>
</evidence>
<evidence type="ECO:0000256" key="1">
    <source>
        <dbReference type="ARBA" id="ARBA00004141"/>
    </source>
</evidence>
<dbReference type="PATRIC" id="fig|1598.90.peg.1247"/>
<evidence type="ECO:0000256" key="4">
    <source>
        <dbReference type="ARBA" id="ARBA00022989"/>
    </source>
</evidence>
<evidence type="ECO:0000256" key="3">
    <source>
        <dbReference type="ARBA" id="ARBA00022692"/>
    </source>
</evidence>